<dbReference type="AlphaFoldDB" id="A0A499UHL9"/>
<dbReference type="Proteomes" id="UP000463951">
    <property type="component" value="Chromosome"/>
</dbReference>
<feature type="compositionally biased region" description="Pro residues" evidence="1">
    <location>
        <begin position="141"/>
        <end position="160"/>
    </location>
</feature>
<organism evidence="3 4">
    <name type="scientific">Streptomyces antimycoticus</name>
    <dbReference type="NCBI Taxonomy" id="68175"/>
    <lineage>
        <taxon>Bacteria</taxon>
        <taxon>Bacillati</taxon>
        <taxon>Actinomycetota</taxon>
        <taxon>Actinomycetes</taxon>
        <taxon>Kitasatosporales</taxon>
        <taxon>Streptomycetaceae</taxon>
        <taxon>Streptomyces</taxon>
        <taxon>Streptomyces violaceusniger group</taxon>
    </lineage>
</organism>
<protein>
    <recommendedName>
        <fullName evidence="2">Trypsin-co-occurring domain-containing protein</fullName>
    </recommendedName>
</protein>
<reference evidence="3 4" key="1">
    <citation type="journal article" date="2020" name="Int. J. Syst. Evol. Microbiol.">
        <title>Reclassification of Streptomyces castelarensis and Streptomyces sporoclivatus as later heterotypic synonyms of Streptomyces antimycoticus.</title>
        <authorList>
            <person name="Komaki H."/>
            <person name="Tamura T."/>
        </authorList>
    </citation>
    <scope>NUCLEOTIDE SEQUENCE [LARGE SCALE GENOMIC DNA]</scope>
    <source>
        <strain evidence="3 4">NBRC 100767</strain>
    </source>
</reference>
<sequence>MVFGAKGQTGGLMIGMMRKVTEHREIPLANGTTVRLELAPVGDASLEDAYGGVGGVTPVGRGAQAAAALANASLGVILQGLGSVLEDVHDAVRSTPHPPQEFTVQFGVQVGQDLKLGIVGANGNANLTLSATWRPSEQPEPTVPPQMPQPPQPSRPGPSA</sequence>
<feature type="region of interest" description="Disordered" evidence="1">
    <location>
        <begin position="133"/>
        <end position="160"/>
    </location>
</feature>
<evidence type="ECO:0000313" key="4">
    <source>
        <dbReference type="Proteomes" id="UP000463951"/>
    </source>
</evidence>
<dbReference type="Pfam" id="PF19493">
    <property type="entry name" value="Trypco1"/>
    <property type="match status" value="1"/>
</dbReference>
<name>A0A499UHL9_9ACTN</name>
<evidence type="ECO:0000256" key="1">
    <source>
        <dbReference type="SAM" id="MobiDB-lite"/>
    </source>
</evidence>
<evidence type="ECO:0000313" key="3">
    <source>
        <dbReference type="EMBL" id="BBJ40142.1"/>
    </source>
</evidence>
<feature type="domain" description="Trypsin-co-occurring" evidence="2">
    <location>
        <begin position="26"/>
        <end position="134"/>
    </location>
</feature>
<accession>A0A499UHL9</accession>
<gene>
    <name evidence="3" type="ORF">SSPO_028600</name>
</gene>
<dbReference type="NCBIfam" id="NF041216">
    <property type="entry name" value="CU044_2847_fam"/>
    <property type="match status" value="1"/>
</dbReference>
<dbReference type="EMBL" id="AP019620">
    <property type="protein sequence ID" value="BBJ40142.1"/>
    <property type="molecule type" value="Genomic_DNA"/>
</dbReference>
<proteinExistence type="predicted"/>
<evidence type="ECO:0000259" key="2">
    <source>
        <dbReference type="Pfam" id="PF19493"/>
    </source>
</evidence>
<dbReference type="InterPro" id="IPR045794">
    <property type="entry name" value="Trypco1"/>
</dbReference>